<dbReference type="SUPFAM" id="SSF53448">
    <property type="entry name" value="Nucleotide-diphospho-sugar transferases"/>
    <property type="match status" value="1"/>
</dbReference>
<sequence>MALTDVLVPGNRWDLLAPYPVPHPRVSIVVAHYEQPAQLARTWAALCAQTRPPAEVIITDDGSATPPRSPRGGPPVRVVRQDDRGFRAAAARNLGARHATGEVLVFLDADTVPEPGFVEQIVRRIAVCPDVLAVGRRRHADLSGLSPATVTAWLTGAGAAPPELPEPGWLRDGYRTSRDLLDADGRSFRFVISAVLACRRALFADLGGFDERFVGYGGEDWDLAYRAWNAGAVLVHERDAVAWHDGPDWAGRAADRTRKDAEATRLAALIPEPATRGVALPGAVPDVLVDLEAGWSLPDTARCVHALLGQTHRDLRIRLPGGPDTAALSELYAGVAGTAAWTPDQLRRARIHLRLHRPAALPPDAVAAAVQRIVCDDLGAVELRSAGATVGTAVSARARGRARRWAGRLPAATVCAHAFGTGVVELDPGPAPRDDLAGFFAAAAEPRPLRPRPAGAVRGRRRTR</sequence>
<dbReference type="Gene3D" id="3.90.550.10">
    <property type="entry name" value="Spore Coat Polysaccharide Biosynthesis Protein SpsA, Chain A"/>
    <property type="match status" value="1"/>
</dbReference>
<protein>
    <submittedName>
        <fullName evidence="5">Glycosyltransferase</fullName>
    </submittedName>
</protein>
<evidence type="ECO:0000256" key="1">
    <source>
        <dbReference type="ARBA" id="ARBA00022679"/>
    </source>
</evidence>
<feature type="region of interest" description="Disordered" evidence="2">
    <location>
        <begin position="57"/>
        <end position="78"/>
    </location>
</feature>
<dbReference type="InterPro" id="IPR050834">
    <property type="entry name" value="Glycosyltransf_2"/>
</dbReference>
<dbReference type="PANTHER" id="PTHR43685:SF3">
    <property type="entry name" value="SLR2126 PROTEIN"/>
    <property type="match status" value="1"/>
</dbReference>
<evidence type="ECO:0000259" key="4">
    <source>
        <dbReference type="Pfam" id="PF02709"/>
    </source>
</evidence>
<dbReference type="InterPro" id="IPR027791">
    <property type="entry name" value="Galactosyl_T_C"/>
</dbReference>
<dbReference type="Proteomes" id="UP000820669">
    <property type="component" value="Unassembled WGS sequence"/>
</dbReference>
<dbReference type="InterPro" id="IPR029044">
    <property type="entry name" value="Nucleotide-diphossugar_trans"/>
</dbReference>
<dbReference type="Pfam" id="PF02709">
    <property type="entry name" value="Glyco_transf_7C"/>
    <property type="match status" value="1"/>
</dbReference>
<dbReference type="InterPro" id="IPR001173">
    <property type="entry name" value="Glyco_trans_2-like"/>
</dbReference>
<accession>A0ABX1S5Y5</accession>
<feature type="domain" description="Galactosyltransferase C-terminal" evidence="4">
    <location>
        <begin position="192"/>
        <end position="231"/>
    </location>
</feature>
<evidence type="ECO:0000313" key="6">
    <source>
        <dbReference type="Proteomes" id="UP000820669"/>
    </source>
</evidence>
<dbReference type="PANTHER" id="PTHR43685">
    <property type="entry name" value="GLYCOSYLTRANSFERASE"/>
    <property type="match status" value="1"/>
</dbReference>
<dbReference type="Pfam" id="PF00535">
    <property type="entry name" value="Glycos_transf_2"/>
    <property type="match status" value="1"/>
</dbReference>
<gene>
    <name evidence="5" type="ORF">HF526_06555</name>
</gene>
<keyword evidence="6" id="KW-1185">Reference proteome</keyword>
<dbReference type="RefSeq" id="WP_169380366.1">
    <property type="nucleotide sequence ID" value="NZ_JAAXLA010000008.1"/>
</dbReference>
<keyword evidence="1" id="KW-0808">Transferase</keyword>
<reference evidence="5 6" key="1">
    <citation type="submission" date="2020-04" db="EMBL/GenBank/DDBJ databases">
        <authorList>
            <person name="Klaysubun C."/>
            <person name="Duangmal K."/>
            <person name="Lipun K."/>
        </authorList>
    </citation>
    <scope>NUCLEOTIDE SEQUENCE [LARGE SCALE GENOMIC DNA]</scope>
    <source>
        <strain evidence="5 6">K10HN5</strain>
    </source>
</reference>
<proteinExistence type="predicted"/>
<evidence type="ECO:0000259" key="3">
    <source>
        <dbReference type="Pfam" id="PF00535"/>
    </source>
</evidence>
<comment type="caution">
    <text evidence="5">The sequence shown here is derived from an EMBL/GenBank/DDBJ whole genome shotgun (WGS) entry which is preliminary data.</text>
</comment>
<name>A0ABX1S5Y5_9PSEU</name>
<dbReference type="EMBL" id="JAAXLA010000008">
    <property type="protein sequence ID" value="NMH96980.1"/>
    <property type="molecule type" value="Genomic_DNA"/>
</dbReference>
<evidence type="ECO:0000313" key="5">
    <source>
        <dbReference type="EMBL" id="NMH96980.1"/>
    </source>
</evidence>
<evidence type="ECO:0000256" key="2">
    <source>
        <dbReference type="SAM" id="MobiDB-lite"/>
    </source>
</evidence>
<feature type="domain" description="Glycosyltransferase 2-like" evidence="3">
    <location>
        <begin position="27"/>
        <end position="141"/>
    </location>
</feature>
<organism evidence="5 6">
    <name type="scientific">Pseudonocardia acidicola</name>
    <dbReference type="NCBI Taxonomy" id="2724939"/>
    <lineage>
        <taxon>Bacteria</taxon>
        <taxon>Bacillati</taxon>
        <taxon>Actinomycetota</taxon>
        <taxon>Actinomycetes</taxon>
        <taxon>Pseudonocardiales</taxon>
        <taxon>Pseudonocardiaceae</taxon>
        <taxon>Pseudonocardia</taxon>
    </lineage>
</organism>